<feature type="transmembrane region" description="Helical" evidence="1">
    <location>
        <begin position="36"/>
        <end position="56"/>
    </location>
</feature>
<evidence type="ECO:0000313" key="3">
    <source>
        <dbReference type="Proteomes" id="UP000034189"/>
    </source>
</evidence>
<organism evidence="2 3">
    <name type="scientific">Paenibacillus durus ATCC 35681</name>
    <dbReference type="NCBI Taxonomy" id="1333534"/>
    <lineage>
        <taxon>Bacteria</taxon>
        <taxon>Bacillati</taxon>
        <taxon>Bacillota</taxon>
        <taxon>Bacilli</taxon>
        <taxon>Bacillales</taxon>
        <taxon>Paenibacillaceae</taxon>
        <taxon>Paenibacillus</taxon>
    </lineage>
</organism>
<dbReference type="Pfam" id="PF10823">
    <property type="entry name" value="DUF2568"/>
    <property type="match status" value="1"/>
</dbReference>
<keyword evidence="1" id="KW-1133">Transmembrane helix</keyword>
<keyword evidence="1" id="KW-0812">Transmembrane</keyword>
<reference evidence="2 3" key="1">
    <citation type="submission" date="2015-03" db="EMBL/GenBank/DDBJ databases">
        <authorList>
            <person name="Abdul Halim M."/>
        </authorList>
    </citation>
    <scope>NUCLEOTIDE SEQUENCE [LARGE SCALE GENOMIC DNA]</scope>
    <source>
        <strain evidence="2 3">ATCC 35681</strain>
    </source>
</reference>
<evidence type="ECO:0008006" key="4">
    <source>
        <dbReference type="Google" id="ProtNLM"/>
    </source>
</evidence>
<reference evidence="2 3" key="2">
    <citation type="journal article" date="2016" name="Genome Announc.">
        <title>Genome Sequence of a Gram-Positive Diazotroph, Paenibacillus durus Type Strain ATCC 35681.</title>
        <authorList>
            <person name="Halim M.A."/>
            <person name="Rahman A.Y."/>
            <person name="Sim K.S."/>
            <person name="Yam H.C."/>
            <person name="Rahim A.A."/>
            <person name="Ghazali A.H."/>
            <person name="Najimudin N."/>
        </authorList>
    </citation>
    <scope>NUCLEOTIDE SEQUENCE [LARGE SCALE GENOMIC DNA]</scope>
    <source>
        <strain evidence="2 3">ATCC 35681</strain>
    </source>
</reference>
<feature type="transmembrane region" description="Helical" evidence="1">
    <location>
        <begin position="12"/>
        <end position="30"/>
    </location>
</feature>
<dbReference type="EMBL" id="CP011114">
    <property type="protein sequence ID" value="AKG37662.1"/>
    <property type="molecule type" value="Genomic_DNA"/>
</dbReference>
<sequence length="113" mass="12729">MIEMLKMFNLGLRFMLELIVLTVYGFWGYRIGWGAWSRWVLSIGLPLAAAVLWGMLGAPKADFALPVPLHSLLELLMFGLPVVLLLRMNHTALAVLYGAVVLANKLLMIFWNQ</sequence>
<feature type="transmembrane region" description="Helical" evidence="1">
    <location>
        <begin position="63"/>
        <end position="86"/>
    </location>
</feature>
<dbReference type="AlphaFoldDB" id="A0A0F7FF53"/>
<dbReference type="Proteomes" id="UP000034189">
    <property type="component" value="Chromosome"/>
</dbReference>
<dbReference type="InterPro" id="IPR021214">
    <property type="entry name" value="DUF2568"/>
</dbReference>
<evidence type="ECO:0000256" key="1">
    <source>
        <dbReference type="SAM" id="Phobius"/>
    </source>
</evidence>
<dbReference type="PATRIC" id="fig|1333534.5.peg.1865"/>
<name>A0A0F7FF53_PAEDU</name>
<feature type="transmembrane region" description="Helical" evidence="1">
    <location>
        <begin position="92"/>
        <end position="111"/>
    </location>
</feature>
<dbReference type="HOGENOM" id="CLU_149376_1_1_9"/>
<keyword evidence="1" id="KW-0472">Membrane</keyword>
<gene>
    <name evidence="2" type="ORF">VK70_08535</name>
</gene>
<proteinExistence type="predicted"/>
<evidence type="ECO:0000313" key="2">
    <source>
        <dbReference type="EMBL" id="AKG37662.1"/>
    </source>
</evidence>
<accession>A0A0F7FF53</accession>
<protein>
    <recommendedName>
        <fullName evidence="4">DUF2568 domain-containing protein</fullName>
    </recommendedName>
</protein>